<feature type="transmembrane region" description="Helical" evidence="2">
    <location>
        <begin position="447"/>
        <end position="465"/>
    </location>
</feature>
<dbReference type="InterPro" id="IPR018825">
    <property type="entry name" value="DUF2427"/>
</dbReference>
<feature type="chain" id="PRO_5012191090" description="Cytochrome b561 domain-containing protein" evidence="3">
    <location>
        <begin position="23"/>
        <end position="555"/>
    </location>
</feature>
<dbReference type="AlphaFoldDB" id="A0A1X0RB00"/>
<reference evidence="6" key="1">
    <citation type="journal article" date="2016" name="Proc. Natl. Acad. Sci. U.S.A.">
        <title>Lipid metabolic changes in an early divergent fungus govern the establishment of a mutualistic symbiosis with endobacteria.</title>
        <authorList>
            <person name="Lastovetsky O.A."/>
            <person name="Gaspar M.L."/>
            <person name="Mondo S.J."/>
            <person name="LaButti K.M."/>
            <person name="Sandor L."/>
            <person name="Grigoriev I.V."/>
            <person name="Henry S.A."/>
            <person name="Pawlowska T.E."/>
        </authorList>
    </citation>
    <scope>NUCLEOTIDE SEQUENCE [LARGE SCALE GENOMIC DNA]</scope>
    <source>
        <strain evidence="6">ATCC 52814</strain>
    </source>
</reference>
<dbReference type="EMBL" id="KV921879">
    <property type="protein sequence ID" value="ORE09186.1"/>
    <property type="molecule type" value="Genomic_DNA"/>
</dbReference>
<dbReference type="Gene3D" id="1.20.120.1770">
    <property type="match status" value="1"/>
</dbReference>
<dbReference type="Pfam" id="PF10348">
    <property type="entry name" value="DUF2427"/>
    <property type="match status" value="1"/>
</dbReference>
<feature type="transmembrane region" description="Helical" evidence="2">
    <location>
        <begin position="486"/>
        <end position="507"/>
    </location>
</feature>
<dbReference type="CDD" id="cd08760">
    <property type="entry name" value="Cyt_b561_FRRS1_like"/>
    <property type="match status" value="1"/>
</dbReference>
<keyword evidence="2" id="KW-1133">Transmembrane helix</keyword>
<protein>
    <recommendedName>
        <fullName evidence="7">Cytochrome b561 domain-containing protein</fullName>
    </recommendedName>
</protein>
<feature type="signal peptide" evidence="3">
    <location>
        <begin position="1"/>
        <end position="22"/>
    </location>
</feature>
<evidence type="ECO:0000313" key="6">
    <source>
        <dbReference type="EMBL" id="ORE09186.1"/>
    </source>
</evidence>
<dbReference type="InterPro" id="IPR018827">
    <property type="entry name" value="YTP1_C"/>
</dbReference>
<dbReference type="Pfam" id="PF10355">
    <property type="entry name" value="Ytp1"/>
    <property type="match status" value="1"/>
</dbReference>
<feature type="transmembrane region" description="Helical" evidence="2">
    <location>
        <begin position="58"/>
        <end position="80"/>
    </location>
</feature>
<dbReference type="VEuPathDB" id="FungiDB:BCV72DRAFT_71548"/>
<organism evidence="6">
    <name type="scientific">Rhizopus microsporus var. microsporus</name>
    <dbReference type="NCBI Taxonomy" id="86635"/>
    <lineage>
        <taxon>Eukaryota</taxon>
        <taxon>Fungi</taxon>
        <taxon>Fungi incertae sedis</taxon>
        <taxon>Mucoromycota</taxon>
        <taxon>Mucoromycotina</taxon>
        <taxon>Mucoromycetes</taxon>
        <taxon>Mucorales</taxon>
        <taxon>Mucorineae</taxon>
        <taxon>Rhizopodaceae</taxon>
        <taxon>Rhizopus</taxon>
    </lineage>
</organism>
<evidence type="ECO:0000256" key="3">
    <source>
        <dbReference type="SAM" id="SignalP"/>
    </source>
</evidence>
<gene>
    <name evidence="6" type="ORF">BCV72DRAFT_71548</name>
</gene>
<evidence type="ECO:0008006" key="7">
    <source>
        <dbReference type="Google" id="ProtNLM"/>
    </source>
</evidence>
<feature type="transmembrane region" description="Helical" evidence="2">
    <location>
        <begin position="92"/>
        <end position="111"/>
    </location>
</feature>
<feature type="transmembrane region" description="Helical" evidence="2">
    <location>
        <begin position="302"/>
        <end position="322"/>
    </location>
</feature>
<feature type="transmembrane region" description="Helical" evidence="2">
    <location>
        <begin position="123"/>
        <end position="141"/>
    </location>
</feature>
<dbReference type="PANTHER" id="PTHR31685">
    <property type="entry name" value="INTEGRAL MEMBRANE PROTEIN (AFU_ORTHOLOGUE AFUA_6G12730)-RELATED"/>
    <property type="match status" value="1"/>
</dbReference>
<feature type="domain" description="Protein YTP1-like C-terminal" evidence="5">
    <location>
        <begin position="276"/>
        <end position="542"/>
    </location>
</feature>
<keyword evidence="2" id="KW-0812">Transmembrane</keyword>
<feature type="transmembrane region" description="Helical" evidence="2">
    <location>
        <begin position="376"/>
        <end position="395"/>
    </location>
</feature>
<dbReference type="PANTHER" id="PTHR31685:SF3">
    <property type="entry name" value="INTEGRAL MEMBRANE PROTEIN (AFU_ORTHOLOGUE AFUA_6G12730)"/>
    <property type="match status" value="1"/>
</dbReference>
<feature type="transmembrane region" description="Helical" evidence="2">
    <location>
        <begin position="416"/>
        <end position="435"/>
    </location>
</feature>
<feature type="transmembrane region" description="Helical" evidence="2">
    <location>
        <begin position="272"/>
        <end position="290"/>
    </location>
</feature>
<evidence type="ECO:0000256" key="2">
    <source>
        <dbReference type="SAM" id="Phobius"/>
    </source>
</evidence>
<keyword evidence="3" id="KW-0732">Signal</keyword>
<feature type="domain" description="DUF2427" evidence="4">
    <location>
        <begin position="51"/>
        <end position="144"/>
    </location>
</feature>
<dbReference type="OrthoDB" id="4005299at2759"/>
<proteinExistence type="predicted"/>
<evidence type="ECO:0000259" key="5">
    <source>
        <dbReference type="Pfam" id="PF10355"/>
    </source>
</evidence>
<name>A0A1X0RB00_RHIZD</name>
<feature type="transmembrane region" description="Helical" evidence="2">
    <location>
        <begin position="519"/>
        <end position="545"/>
    </location>
</feature>
<dbReference type="Proteomes" id="UP000242414">
    <property type="component" value="Unassembled WGS sequence"/>
</dbReference>
<evidence type="ECO:0000256" key="1">
    <source>
        <dbReference type="SAM" id="MobiDB-lite"/>
    </source>
</evidence>
<evidence type="ECO:0000259" key="4">
    <source>
        <dbReference type="Pfam" id="PF10348"/>
    </source>
</evidence>
<sequence length="555" mass="63294">MHKLSYLSILLPILLLSQNAFAQHDHGSMTMDEPVPAFNATGDEPMSYALYPGEKSYFYLHVTMMVLSFWILMPLGIMFGIAKSSLHVPTQLLAFAVAMLGFFFAKLYGHSTPHLYKGNSHHTLGWIMFLLLIIQMAVGIVRKIANAVARSNGEYERLQEEQAHLMGQSPSSSSSSTSDRHSEASGETLHMNEFDYDKHRQHHYEDEEDEVCMTPTEIVAPMEEKPTVTMRLFNAVSPFIPKFMKNAFVMFAYNPFTKVVCRYYHMIMGRTFILLVFTQTLSGLVVYHGVCRSWEVLGCIAHLIKGGIFFFYGIMTFGRYLGAFAERGWAWNRIDGGSSFSFEMIESSLIFLYGITNTWMEHFGQNPEWTHKDFEHASLAFMWWWCGLIGILVESRALRRLLEGTEPTNREKQQQTYSLNPFPALTVFMTGISMGNHHQDTAYSSNIHWLWGLLLSSAAVCRLFTYVSLYRNAPTSKRPSRPPTELVGAFLLIAGAILFMASNSGTLLWLRRNNVDSMFLMNVCVALTSITLTYVAALMMIKAWSKRREEAKRRR</sequence>
<feature type="transmembrane region" description="Helical" evidence="2">
    <location>
        <begin position="334"/>
        <end position="356"/>
    </location>
</feature>
<feature type="region of interest" description="Disordered" evidence="1">
    <location>
        <begin position="162"/>
        <end position="186"/>
    </location>
</feature>
<keyword evidence="2" id="KW-0472">Membrane</keyword>
<accession>A0A1X0RB00</accession>